<proteinExistence type="predicted"/>
<dbReference type="RefSeq" id="WP_090626731.1">
    <property type="nucleotide sequence ID" value="NZ_FOQO01000005.1"/>
</dbReference>
<dbReference type="STRING" id="1477437.SAMN05444682_10573"/>
<feature type="chain" id="PRO_5011624231" evidence="1">
    <location>
        <begin position="19"/>
        <end position="810"/>
    </location>
</feature>
<dbReference type="PANTHER" id="PTHR22946">
    <property type="entry name" value="DIENELACTONE HYDROLASE DOMAIN-CONTAINING PROTEIN-RELATED"/>
    <property type="match status" value="1"/>
</dbReference>
<evidence type="ECO:0000313" key="3">
    <source>
        <dbReference type="EMBL" id="SFI66816.1"/>
    </source>
</evidence>
<dbReference type="InterPro" id="IPR050261">
    <property type="entry name" value="FrsA_esterase"/>
</dbReference>
<feature type="signal peptide" evidence="1">
    <location>
        <begin position="1"/>
        <end position="18"/>
    </location>
</feature>
<evidence type="ECO:0000256" key="1">
    <source>
        <dbReference type="SAM" id="SignalP"/>
    </source>
</evidence>
<dbReference type="Proteomes" id="UP000198670">
    <property type="component" value="Unassembled WGS sequence"/>
</dbReference>
<dbReference type="GO" id="GO:0016787">
    <property type="term" value="F:hydrolase activity"/>
    <property type="evidence" value="ECO:0007669"/>
    <property type="project" value="UniProtKB-KW"/>
</dbReference>
<dbReference type="EMBL" id="FOQO01000005">
    <property type="protein sequence ID" value="SFI66816.1"/>
    <property type="molecule type" value="Genomic_DNA"/>
</dbReference>
<organism evidence="3 4">
    <name type="scientific">Parapedobacter indicus</name>
    <dbReference type="NCBI Taxonomy" id="1477437"/>
    <lineage>
        <taxon>Bacteria</taxon>
        <taxon>Pseudomonadati</taxon>
        <taxon>Bacteroidota</taxon>
        <taxon>Sphingobacteriia</taxon>
        <taxon>Sphingobacteriales</taxon>
        <taxon>Sphingobacteriaceae</taxon>
        <taxon>Parapedobacter</taxon>
    </lineage>
</organism>
<dbReference type="InterPro" id="IPR002925">
    <property type="entry name" value="Dienelactn_hydro"/>
</dbReference>
<evidence type="ECO:0000259" key="2">
    <source>
        <dbReference type="Pfam" id="PF01738"/>
    </source>
</evidence>
<dbReference type="Gene3D" id="3.40.50.1820">
    <property type="entry name" value="alpha/beta hydrolase"/>
    <property type="match status" value="2"/>
</dbReference>
<reference evidence="3 4" key="1">
    <citation type="submission" date="2016-10" db="EMBL/GenBank/DDBJ databases">
        <authorList>
            <person name="de Groot N.N."/>
        </authorList>
    </citation>
    <scope>NUCLEOTIDE SEQUENCE [LARGE SCALE GENOMIC DNA]</scope>
    <source>
        <strain evidence="3 4">RK1</strain>
    </source>
</reference>
<dbReference type="Pfam" id="PF01738">
    <property type="entry name" value="DLH"/>
    <property type="match status" value="1"/>
</dbReference>
<keyword evidence="4" id="KW-1185">Reference proteome</keyword>
<gene>
    <name evidence="3" type="ORF">SAMN05444682_10573</name>
</gene>
<keyword evidence="1" id="KW-0732">Signal</keyword>
<keyword evidence="3" id="KW-0378">Hydrolase</keyword>
<dbReference type="SUPFAM" id="SSF53474">
    <property type="entry name" value="alpha/beta-Hydrolases"/>
    <property type="match status" value="2"/>
</dbReference>
<dbReference type="OrthoDB" id="9777457at2"/>
<evidence type="ECO:0000313" key="4">
    <source>
        <dbReference type="Proteomes" id="UP000198670"/>
    </source>
</evidence>
<dbReference type="AlphaFoldDB" id="A0A1I3K317"/>
<dbReference type="InterPro" id="IPR029058">
    <property type="entry name" value="AB_hydrolase_fold"/>
</dbReference>
<accession>A0A1I3K317</accession>
<protein>
    <submittedName>
        <fullName evidence="3">Dienelactone hydrolase family protein</fullName>
    </submittedName>
</protein>
<name>A0A1I3K317_9SPHI</name>
<feature type="domain" description="Dienelactone hydrolase" evidence="2">
    <location>
        <begin position="201"/>
        <end position="300"/>
    </location>
</feature>
<sequence>MRRICLFWAYLLIGSAAAAFQKDETDTVSYKFTAMPPVMPGTNPLTWEGDVSARMLDEAHLFIDKKLDEAESQRAQYWKRDFSSTASYRASIEPNRKRLMARLGVEDSSEPPVNYNTGWEDKRPGAAMDKIAAVGDSIVIAETGKYVIYQVRWPVLNRVTGVGLLIQPKGKTVACVIAIPDADQSPEQFVGLAPGVPPESQFARHLAENGFTVLVPLLISRNLLFPGTTKQQTFRERIYRQSFHMGRHIIGYEVEKIRSAVDYFKESLPAGTKIGVAGYGEGGLLALYSSAIDSRIDATFVSGYFDTHKNAWDEPLYRNVFGGFSEFGDAELATLIAPRPLVIEYSNIQAIRDEVAAWARQPSQLNGFPFTGYKGQLRTPAFASVSAEYHRLEELVPPGFQTRYLIAGEKDEPLPFGSTKALTRLAAVLGFSSPIIASDKIPTDHRRFVDVAGRQQQQAKELEDHVQWLMRVSDDERNAFFLHRAMPEWPTKSWSSRLYHAYQSPEKFIEATKEYRRYFLEEILGRFEDDMLAPHAKTRKKYDRERWTGYEVELEVYPHLFAAGILLIPKDLQPGEKRPVVVTQHGRSGIPQQLVEGNHSAYNDVAARLADQGFIVYAPYNPYRGEDRYRWLDRKANALGKTLFSFIISQHEQTLKWLSDLAFVDAKRIGFYGISYGGEAAMRLPAVLEGYSLSICSGDFGDWTRKVTDAYYKGSFINTPEWEMSYFNMGNTFSYAEMAYLIFPRPFMVERGHDDLVQPDAWVAYEFAKVKYLYDQFNLGDKTYIEYFNGGHSMKSEGSFAFLHEHLNWP</sequence>